<dbReference type="Pfam" id="PF00483">
    <property type="entry name" value="NTP_transferase"/>
    <property type="match status" value="1"/>
</dbReference>
<feature type="domain" description="Nucleotidyl transferase" evidence="8">
    <location>
        <begin position="8"/>
        <end position="287"/>
    </location>
</feature>
<name>A0A2P8DRM0_9BACT</name>
<dbReference type="Proteomes" id="UP000240708">
    <property type="component" value="Unassembled WGS sequence"/>
</dbReference>
<comment type="caution">
    <text evidence="9">The sequence shown here is derived from an EMBL/GenBank/DDBJ whole genome shotgun (WGS) entry which is preliminary data.</text>
</comment>
<dbReference type="InterPro" id="IPR049577">
    <property type="entry name" value="GMPP_N"/>
</dbReference>
<dbReference type="FunFam" id="3.90.550.10:FF:000046">
    <property type="entry name" value="Mannose-1-phosphate guanylyltransferase (GDP)"/>
    <property type="match status" value="1"/>
</dbReference>
<evidence type="ECO:0000313" key="9">
    <source>
        <dbReference type="EMBL" id="PSK99866.1"/>
    </source>
</evidence>
<dbReference type="PANTHER" id="PTHR46390">
    <property type="entry name" value="MANNOSE-1-PHOSPHATE GUANYLYLTRANSFERASE"/>
    <property type="match status" value="1"/>
</dbReference>
<dbReference type="RefSeq" id="WP_106568890.1">
    <property type="nucleotide sequence ID" value="NZ_PYGF01000016.1"/>
</dbReference>
<dbReference type="AlphaFoldDB" id="A0A2P8DRM0"/>
<dbReference type="InterPro" id="IPR005835">
    <property type="entry name" value="NTP_transferase_dom"/>
</dbReference>
<evidence type="ECO:0000256" key="6">
    <source>
        <dbReference type="ARBA" id="ARBA00023134"/>
    </source>
</evidence>
<comment type="similarity">
    <text evidence="1">Belongs to the mannose-6-phosphate isomerase type 2 family.</text>
</comment>
<dbReference type="EMBL" id="PYGF01000016">
    <property type="protein sequence ID" value="PSK99866.1"/>
    <property type="molecule type" value="Genomic_DNA"/>
</dbReference>
<evidence type="ECO:0000256" key="1">
    <source>
        <dbReference type="ARBA" id="ARBA00006115"/>
    </source>
</evidence>
<dbReference type="Gene3D" id="3.90.550.10">
    <property type="entry name" value="Spore Coat Polysaccharide Biosynthesis Protein SpsA, Chain A"/>
    <property type="match status" value="1"/>
</dbReference>
<sequence>MNHKPYIVIMAGGIGSRFWPYSRNNKPKQFLDILGTGRTLLQMTYDRFIKISDKDLFYVVTNKKYFEMVKEQLPDIQEQQILTEPLRRNTATCVAYACYKIAQKDPEAKIIVTPSDHLIVQEDKFQEKINIALSAAEIDFRLITIGIRPNRPETGYGYIQYISDPGNPVKKVKTFTEKPNMKLATAFLESGDFVWNSGMFVWKAKSIIHAFEKYMPEVAEVFEDGKQFYDRTEEEAYIQKAYSLVKNVSIDYGIMEKADEVFVVMGDFSWSDLGSWLSLYETRNKDANNNVVDANAILYETKDSFIKVSPNKLVVIEGLENYLVNESENVLIICKLDTERKFRVFVNDAKQKGEDFV</sequence>
<proteinExistence type="inferred from homology"/>
<keyword evidence="5" id="KW-0547">Nucleotide-binding</keyword>
<dbReference type="InterPro" id="IPR051161">
    <property type="entry name" value="Mannose-6P_isomerase_type2"/>
</dbReference>
<dbReference type="InterPro" id="IPR029044">
    <property type="entry name" value="Nucleotide-diphossugar_trans"/>
</dbReference>
<dbReference type="CDD" id="cd02509">
    <property type="entry name" value="GDP-M1P_Guanylyltransferase"/>
    <property type="match status" value="1"/>
</dbReference>
<reference evidence="9 10" key="1">
    <citation type="submission" date="2018-03" db="EMBL/GenBank/DDBJ databases">
        <title>Genomic Encyclopedia of Archaeal and Bacterial Type Strains, Phase II (KMG-II): from individual species to whole genera.</title>
        <authorList>
            <person name="Goeker M."/>
        </authorList>
    </citation>
    <scope>NUCLEOTIDE SEQUENCE [LARGE SCALE GENOMIC DNA]</scope>
    <source>
        <strain evidence="9 10">DSM 28057</strain>
    </source>
</reference>
<keyword evidence="4 9" id="KW-0548">Nucleotidyltransferase</keyword>
<evidence type="ECO:0000256" key="4">
    <source>
        <dbReference type="ARBA" id="ARBA00022695"/>
    </source>
</evidence>
<dbReference type="GO" id="GO:0009298">
    <property type="term" value="P:GDP-mannose biosynthetic process"/>
    <property type="evidence" value="ECO:0007669"/>
    <property type="project" value="TreeGrafter"/>
</dbReference>
<dbReference type="SUPFAM" id="SSF53448">
    <property type="entry name" value="Nucleotide-diphospho-sugar transferases"/>
    <property type="match status" value="1"/>
</dbReference>
<dbReference type="EC" id="2.7.7.13" evidence="2"/>
<evidence type="ECO:0000259" key="8">
    <source>
        <dbReference type="Pfam" id="PF00483"/>
    </source>
</evidence>
<dbReference type="SUPFAM" id="SSF159283">
    <property type="entry name" value="Guanosine diphospho-D-mannose pyrophosphorylase/mannose-6-phosphate isomerase linker domain"/>
    <property type="match status" value="1"/>
</dbReference>
<dbReference type="GO" id="GO:0004475">
    <property type="term" value="F:mannose-1-phosphate guanylyltransferase (GTP) activity"/>
    <property type="evidence" value="ECO:0007669"/>
    <property type="project" value="UniProtKB-EC"/>
</dbReference>
<evidence type="ECO:0000256" key="7">
    <source>
        <dbReference type="ARBA" id="ARBA00047343"/>
    </source>
</evidence>
<keyword evidence="10" id="KW-1185">Reference proteome</keyword>
<protein>
    <recommendedName>
        <fullName evidence="2">mannose-1-phosphate guanylyltransferase</fullName>
        <ecNumber evidence="2">2.7.7.13</ecNumber>
    </recommendedName>
</protein>
<dbReference type="GO" id="GO:0005525">
    <property type="term" value="F:GTP binding"/>
    <property type="evidence" value="ECO:0007669"/>
    <property type="project" value="UniProtKB-KW"/>
</dbReference>
<evidence type="ECO:0000256" key="3">
    <source>
        <dbReference type="ARBA" id="ARBA00022679"/>
    </source>
</evidence>
<keyword evidence="3 9" id="KW-0808">Transferase</keyword>
<accession>A0A2P8DRM0</accession>
<organism evidence="9 10">
    <name type="scientific">Cecembia rubra</name>
    <dbReference type="NCBI Taxonomy" id="1485585"/>
    <lineage>
        <taxon>Bacteria</taxon>
        <taxon>Pseudomonadati</taxon>
        <taxon>Bacteroidota</taxon>
        <taxon>Cytophagia</taxon>
        <taxon>Cytophagales</taxon>
        <taxon>Cyclobacteriaceae</taxon>
        <taxon>Cecembia</taxon>
    </lineage>
</organism>
<comment type="catalytic activity">
    <reaction evidence="7">
        <text>alpha-D-mannose 1-phosphate + GTP + H(+) = GDP-alpha-D-mannose + diphosphate</text>
        <dbReference type="Rhea" id="RHEA:15229"/>
        <dbReference type="ChEBI" id="CHEBI:15378"/>
        <dbReference type="ChEBI" id="CHEBI:33019"/>
        <dbReference type="ChEBI" id="CHEBI:37565"/>
        <dbReference type="ChEBI" id="CHEBI:57527"/>
        <dbReference type="ChEBI" id="CHEBI:58409"/>
        <dbReference type="EC" id="2.7.7.13"/>
    </reaction>
</comment>
<gene>
    <name evidence="9" type="ORF">CLV48_11656</name>
</gene>
<dbReference type="PANTHER" id="PTHR46390:SF1">
    <property type="entry name" value="MANNOSE-1-PHOSPHATE GUANYLYLTRANSFERASE"/>
    <property type="match status" value="1"/>
</dbReference>
<evidence type="ECO:0000256" key="2">
    <source>
        <dbReference type="ARBA" id="ARBA00012387"/>
    </source>
</evidence>
<dbReference type="OrthoDB" id="9806359at2"/>
<evidence type="ECO:0000313" key="10">
    <source>
        <dbReference type="Proteomes" id="UP000240708"/>
    </source>
</evidence>
<evidence type="ECO:0000256" key="5">
    <source>
        <dbReference type="ARBA" id="ARBA00022741"/>
    </source>
</evidence>
<keyword evidence="6" id="KW-0342">GTP-binding</keyword>